<dbReference type="RefSeq" id="WP_301811324.1">
    <property type="nucleotide sequence ID" value="NZ_JAUJZH010000012.1"/>
</dbReference>
<dbReference type="SUPFAM" id="SSF56801">
    <property type="entry name" value="Acetyl-CoA synthetase-like"/>
    <property type="match status" value="1"/>
</dbReference>
<dbReference type="Pfam" id="PF13193">
    <property type="entry name" value="AMP-binding_C"/>
    <property type="match status" value="1"/>
</dbReference>
<name>A0ABT8S587_9BURK</name>
<feature type="domain" description="AMP-binding enzyme C-terminal" evidence="2">
    <location>
        <begin position="463"/>
        <end position="538"/>
    </location>
</feature>
<evidence type="ECO:0000259" key="2">
    <source>
        <dbReference type="Pfam" id="PF13193"/>
    </source>
</evidence>
<dbReference type="InterPro" id="IPR045851">
    <property type="entry name" value="AMP-bd_C_sf"/>
</dbReference>
<dbReference type="InterPro" id="IPR025110">
    <property type="entry name" value="AMP-bd_C"/>
</dbReference>
<dbReference type="Pfam" id="PF00501">
    <property type="entry name" value="AMP-binding"/>
    <property type="match status" value="1"/>
</dbReference>
<dbReference type="PROSITE" id="PS00455">
    <property type="entry name" value="AMP_BINDING"/>
    <property type="match status" value="1"/>
</dbReference>
<dbReference type="PANTHER" id="PTHR43201">
    <property type="entry name" value="ACYL-COA SYNTHETASE"/>
    <property type="match status" value="1"/>
</dbReference>
<dbReference type="Gene3D" id="3.40.50.12780">
    <property type="entry name" value="N-terminal domain of ligase-like"/>
    <property type="match status" value="1"/>
</dbReference>
<protein>
    <submittedName>
        <fullName evidence="3">AMP-binding protein</fullName>
    </submittedName>
</protein>
<evidence type="ECO:0000313" key="4">
    <source>
        <dbReference type="Proteomes" id="UP001169027"/>
    </source>
</evidence>
<feature type="domain" description="AMP-dependent synthetase/ligase" evidence="1">
    <location>
        <begin position="33"/>
        <end position="411"/>
    </location>
</feature>
<dbReference type="InterPro" id="IPR000873">
    <property type="entry name" value="AMP-dep_synth/lig_dom"/>
</dbReference>
<organism evidence="3 4">
    <name type="scientific">Variovorax ginsengisoli</name>
    <dbReference type="NCBI Taxonomy" id="363844"/>
    <lineage>
        <taxon>Bacteria</taxon>
        <taxon>Pseudomonadati</taxon>
        <taxon>Pseudomonadota</taxon>
        <taxon>Betaproteobacteria</taxon>
        <taxon>Burkholderiales</taxon>
        <taxon>Comamonadaceae</taxon>
        <taxon>Variovorax</taxon>
    </lineage>
</organism>
<dbReference type="Proteomes" id="UP001169027">
    <property type="component" value="Unassembled WGS sequence"/>
</dbReference>
<reference evidence="3" key="1">
    <citation type="submission" date="2023-06" db="EMBL/GenBank/DDBJ databases">
        <authorList>
            <person name="Jiang Y."/>
            <person name="Liu Q."/>
        </authorList>
    </citation>
    <scope>NUCLEOTIDE SEQUENCE</scope>
    <source>
        <strain evidence="3">CGMCC 1.12090</strain>
    </source>
</reference>
<comment type="caution">
    <text evidence="3">The sequence shown here is derived from an EMBL/GenBank/DDBJ whole genome shotgun (WGS) entry which is preliminary data.</text>
</comment>
<evidence type="ECO:0000313" key="3">
    <source>
        <dbReference type="EMBL" id="MDO1534084.1"/>
    </source>
</evidence>
<dbReference type="Gene3D" id="3.30.300.30">
    <property type="match status" value="1"/>
</dbReference>
<dbReference type="EMBL" id="JAUKVY010000012">
    <property type="protein sequence ID" value="MDO1534084.1"/>
    <property type="molecule type" value="Genomic_DNA"/>
</dbReference>
<sequence>MSVPGIRDREQVRQIESRPYAEFLPHASVLAALEHSARLHGDRRALTYIPAADLQQPPANWTHAGLVAEVRRAARLFQRLAGDETPRVAMLLPAIPQAYFTLWGAEAAGVACPVNYLLGAEHIAELLCAAEANILVALGPNAELDIWPRIAEVRARCPQLRCVLAVGASAGDGAVLDFDRELAASRADDLVAPGDDPDRLAALFHTGGTTGRPKLAMQTERNQLHAAWGAARMYGAGPADVILNGFPLFHVAGSMVYGLSTLLAGGEVLLPTLLGMRNLDFVKAYWRCVERHRVSLLATVPTVISALLGVERGDADLSSVRALLTGGSPLPTELADGFEQRFGIPVRNILGMTECGGVIAIEPVAGPRVAGSVGLALPFTRLRVVDEFGLEVAAGVDGVLQISGPNVGPGYTEASRNAGTFTDDGWLVSGDIAHIDLEGRVFVTGRAKDLIIRSGHNIDPIVIEDALLRHPDVLMAAAVGAPDEYAGEIPVAFVSLRSGAAVTAAALHDFAQQFIPERPAFPKSIVVLESLPMTAIGKLFKPELRAQAVRAVLADRLAGDGLDTLVALDVLLEARGPVAEFSAVADAGLEARIRKLMSGFALEYRLSRQHSNGDPER</sequence>
<proteinExistence type="predicted"/>
<dbReference type="PANTHER" id="PTHR43201:SF32">
    <property type="entry name" value="2-SUCCINYLBENZOATE--COA LIGASE, CHLOROPLASTIC_PEROXISOMAL"/>
    <property type="match status" value="1"/>
</dbReference>
<dbReference type="InterPro" id="IPR042099">
    <property type="entry name" value="ANL_N_sf"/>
</dbReference>
<accession>A0ABT8S587</accession>
<dbReference type="InterPro" id="IPR020845">
    <property type="entry name" value="AMP-binding_CS"/>
</dbReference>
<evidence type="ECO:0000259" key="1">
    <source>
        <dbReference type="Pfam" id="PF00501"/>
    </source>
</evidence>
<gene>
    <name evidence="3" type="ORF">Q2T77_17505</name>
</gene>
<keyword evidence="4" id="KW-1185">Reference proteome</keyword>